<keyword evidence="8" id="KW-0472">Membrane</keyword>
<evidence type="ECO:0000256" key="3">
    <source>
        <dbReference type="ARBA" id="ARBA00022670"/>
    </source>
</evidence>
<dbReference type="AlphaFoldDB" id="A0A2N4U666"/>
<keyword evidence="6" id="KW-0862">Zinc</keyword>
<evidence type="ECO:0000256" key="6">
    <source>
        <dbReference type="ARBA" id="ARBA00022833"/>
    </source>
</evidence>
<evidence type="ECO:0000259" key="10">
    <source>
        <dbReference type="Pfam" id="PF19425"/>
    </source>
</evidence>
<dbReference type="GO" id="GO:0030313">
    <property type="term" value="C:cell envelope"/>
    <property type="evidence" value="ECO:0007669"/>
    <property type="project" value="UniProtKB-SubCell"/>
</dbReference>
<proteinExistence type="predicted"/>
<protein>
    <submittedName>
        <fullName evidence="12">Metallopeptidase</fullName>
    </submittedName>
</protein>
<evidence type="ECO:0000256" key="7">
    <source>
        <dbReference type="ARBA" id="ARBA00023049"/>
    </source>
</evidence>
<dbReference type="InterPro" id="IPR011055">
    <property type="entry name" value="Dup_hybrid_motif"/>
</dbReference>
<dbReference type="Proteomes" id="UP000234190">
    <property type="component" value="Unassembled WGS sequence"/>
</dbReference>
<name>A0A2N4U666_9BURK</name>
<dbReference type="InterPro" id="IPR016047">
    <property type="entry name" value="M23ase_b-sheet_dom"/>
</dbReference>
<keyword evidence="8" id="KW-0812">Transmembrane</keyword>
<evidence type="ECO:0000256" key="1">
    <source>
        <dbReference type="ARBA" id="ARBA00001947"/>
    </source>
</evidence>
<evidence type="ECO:0000256" key="4">
    <source>
        <dbReference type="ARBA" id="ARBA00022723"/>
    </source>
</evidence>
<evidence type="ECO:0000256" key="8">
    <source>
        <dbReference type="SAM" id="Phobius"/>
    </source>
</evidence>
<dbReference type="InterPro" id="IPR050570">
    <property type="entry name" value="Cell_wall_metabolism_enzyme"/>
</dbReference>
<keyword evidence="5" id="KW-0378">Hydrolase</keyword>
<dbReference type="GO" id="GO:0046872">
    <property type="term" value="F:metal ion binding"/>
    <property type="evidence" value="ECO:0007669"/>
    <property type="project" value="UniProtKB-KW"/>
</dbReference>
<evidence type="ECO:0000256" key="2">
    <source>
        <dbReference type="ARBA" id="ARBA00004196"/>
    </source>
</evidence>
<feature type="domain" description="M23ase beta-sheet core" evidence="9">
    <location>
        <begin position="314"/>
        <end position="410"/>
    </location>
</feature>
<keyword evidence="8" id="KW-1133">Transmembrane helix</keyword>
<evidence type="ECO:0000256" key="5">
    <source>
        <dbReference type="ARBA" id="ARBA00022801"/>
    </source>
</evidence>
<comment type="cofactor">
    <cofactor evidence="1">
        <name>Zn(2+)</name>
        <dbReference type="ChEBI" id="CHEBI:29105"/>
    </cofactor>
</comment>
<keyword evidence="7" id="KW-0482">Metalloprotease</keyword>
<gene>
    <name evidence="12" type="ORF">CR159_08075</name>
</gene>
<feature type="domain" description="DD-carboxypeptidase/endopeptidase Mpg-like N-terminal" evidence="11">
    <location>
        <begin position="79"/>
        <end position="136"/>
    </location>
</feature>
<feature type="transmembrane region" description="Helical" evidence="8">
    <location>
        <begin position="25"/>
        <end position="47"/>
    </location>
</feature>
<evidence type="ECO:0000313" key="12">
    <source>
        <dbReference type="EMBL" id="PLC50525.1"/>
    </source>
</evidence>
<dbReference type="PANTHER" id="PTHR21666:SF288">
    <property type="entry name" value="CELL DIVISION PROTEIN YTFB"/>
    <property type="match status" value="1"/>
</dbReference>
<feature type="domain" description="Csd3-like second N-terminal" evidence="10">
    <location>
        <begin position="185"/>
        <end position="301"/>
    </location>
</feature>
<evidence type="ECO:0000313" key="13">
    <source>
        <dbReference type="Proteomes" id="UP000234190"/>
    </source>
</evidence>
<dbReference type="CDD" id="cd12797">
    <property type="entry name" value="M23_peptidase"/>
    <property type="match status" value="1"/>
</dbReference>
<dbReference type="GO" id="GO:0004222">
    <property type="term" value="F:metalloendopeptidase activity"/>
    <property type="evidence" value="ECO:0007669"/>
    <property type="project" value="TreeGrafter"/>
</dbReference>
<comment type="caution">
    <text evidence="12">The sequence shown here is derived from an EMBL/GenBank/DDBJ whole genome shotgun (WGS) entry which is preliminary data.</text>
</comment>
<reference evidence="12 13" key="1">
    <citation type="submission" date="2017-10" db="EMBL/GenBank/DDBJ databases">
        <title>Two draft genome sequences of Pusillimonas sp. strains isolated from a nitrate- and radionuclide-contaminated groundwater in Russia.</title>
        <authorList>
            <person name="Grouzdev D.S."/>
            <person name="Tourova T.P."/>
            <person name="Goeva M.A."/>
            <person name="Babich T.L."/>
            <person name="Sokolova D.S."/>
            <person name="Abdullin R."/>
            <person name="Poltaraus A.B."/>
            <person name="Toshchakov S.V."/>
            <person name="Nazina T.N."/>
        </authorList>
    </citation>
    <scope>NUCLEOTIDE SEQUENCE [LARGE SCALE GENOMIC DNA]</scope>
    <source>
        <strain evidence="12 13">JR1/69-3-13</strain>
    </source>
</reference>
<dbReference type="GO" id="GO:0006508">
    <property type="term" value="P:proteolysis"/>
    <property type="evidence" value="ECO:0007669"/>
    <property type="project" value="UniProtKB-KW"/>
</dbReference>
<sequence length="457" mass="50780">MFNKGTPGTPSYRDTLRAHRKPHHFIRNGLVFVALGLFAGAAALAVVQPTETPVVYQAHQSLALPAPFPQAPVDTRARYLSETQIRRGDTLAALLQRLRIQEKGLQQFLVQDKSARSIYKLYPGRTVQAAVDTEGNLIWLRYNHTPGSREKSGIVSKWLEVSANGEGKFEATEHSRPADAQIRIAESEIQSSLFGATDEADIPDAITMQMTEILGSKIDFLQDLRRGDRFRIIYESYSHEGLEIGVGKILALEFINKGKAYEAVWYAPDQSSGSYYDFEGSSLKGAFLRTALKFSRISSTFGMRKHPVHGGWRGHKGVDYAATTGTPIHATADGVVDFIGKQNGYGNTIILKHHDQFTTLYAHQSRFAKGLKKGDKVGQGELIGYVGSTGWATGPHLHYEFRINNKQIDPLSVDLPVARKLDRDQLKTFERTVAQYREHIHFLAGLQGSDDTKVAAR</sequence>
<keyword evidence="13" id="KW-1185">Reference proteome</keyword>
<dbReference type="Gene3D" id="2.70.70.10">
    <property type="entry name" value="Glucose Permease (Domain IIA)"/>
    <property type="match status" value="1"/>
</dbReference>
<dbReference type="OrthoDB" id="9815245at2"/>
<organism evidence="12 13">
    <name type="scientific">Pollutimonas subterranea</name>
    <dbReference type="NCBI Taxonomy" id="2045210"/>
    <lineage>
        <taxon>Bacteria</taxon>
        <taxon>Pseudomonadati</taxon>
        <taxon>Pseudomonadota</taxon>
        <taxon>Betaproteobacteria</taxon>
        <taxon>Burkholderiales</taxon>
        <taxon>Alcaligenaceae</taxon>
        <taxon>Pollutimonas</taxon>
    </lineage>
</organism>
<dbReference type="InterPro" id="IPR054512">
    <property type="entry name" value="NMB0315-like_N"/>
</dbReference>
<dbReference type="PANTHER" id="PTHR21666">
    <property type="entry name" value="PEPTIDASE-RELATED"/>
    <property type="match status" value="1"/>
</dbReference>
<dbReference type="Pfam" id="PF01551">
    <property type="entry name" value="Peptidase_M23"/>
    <property type="match status" value="1"/>
</dbReference>
<dbReference type="EMBL" id="PDNW01000005">
    <property type="protein sequence ID" value="PLC50525.1"/>
    <property type="molecule type" value="Genomic_DNA"/>
</dbReference>
<evidence type="ECO:0000259" key="9">
    <source>
        <dbReference type="Pfam" id="PF01551"/>
    </source>
</evidence>
<accession>A0A2N4U666</accession>
<comment type="subcellular location">
    <subcellularLocation>
        <location evidence="2">Cell envelope</location>
    </subcellularLocation>
</comment>
<dbReference type="Pfam" id="PF22310">
    <property type="entry name" value="NMB0315_dom_I"/>
    <property type="match status" value="1"/>
</dbReference>
<dbReference type="Gene3D" id="3.10.450.350">
    <property type="match status" value="2"/>
</dbReference>
<keyword evidence="3" id="KW-0645">Protease</keyword>
<dbReference type="SUPFAM" id="SSF51261">
    <property type="entry name" value="Duplicated hybrid motif"/>
    <property type="match status" value="1"/>
</dbReference>
<keyword evidence="4" id="KW-0479">Metal-binding</keyword>
<dbReference type="RefSeq" id="WP_102073619.1">
    <property type="nucleotide sequence ID" value="NZ_PDNW01000005.1"/>
</dbReference>
<dbReference type="Pfam" id="PF19425">
    <property type="entry name" value="Csd3_N2"/>
    <property type="match status" value="1"/>
</dbReference>
<dbReference type="InterPro" id="IPR045834">
    <property type="entry name" value="Csd3_N2"/>
</dbReference>
<evidence type="ECO:0000259" key="11">
    <source>
        <dbReference type="Pfam" id="PF22310"/>
    </source>
</evidence>